<evidence type="ECO:0000313" key="2">
    <source>
        <dbReference type="EMBL" id="SLM87697.1"/>
    </source>
</evidence>
<dbReference type="AlphaFoldDB" id="A0A1X6WSN9"/>
<feature type="transmembrane region" description="Helical" evidence="1">
    <location>
        <begin position="368"/>
        <end position="387"/>
    </location>
</feature>
<dbReference type="InterPro" id="IPR003474">
    <property type="entry name" value="Glcn_transporter"/>
</dbReference>
<dbReference type="GO" id="GO:0015128">
    <property type="term" value="F:gluconate transmembrane transporter activity"/>
    <property type="evidence" value="ECO:0007669"/>
    <property type="project" value="InterPro"/>
</dbReference>
<feature type="transmembrane region" description="Helical" evidence="1">
    <location>
        <begin position="127"/>
        <end position="158"/>
    </location>
</feature>
<reference evidence="2 3" key="1">
    <citation type="submission" date="2017-02" db="EMBL/GenBank/DDBJ databases">
        <authorList>
            <person name="Peterson S.W."/>
        </authorList>
    </citation>
    <scope>NUCLEOTIDE SEQUENCE [LARGE SCALE GENOMIC DNA]</scope>
    <source>
        <strain evidence="2 3">CIP104813</strain>
    </source>
</reference>
<feature type="transmembrane region" description="Helical" evidence="1">
    <location>
        <begin position="456"/>
        <end position="481"/>
    </location>
</feature>
<feature type="transmembrane region" description="Helical" evidence="1">
    <location>
        <begin position="54"/>
        <end position="71"/>
    </location>
</feature>
<protein>
    <submittedName>
        <fullName evidence="2">Low-affinity gluconate/H+ symporter GntU</fullName>
    </submittedName>
</protein>
<name>A0A1X6WSN9_9MICO</name>
<proteinExistence type="predicted"/>
<keyword evidence="1" id="KW-0812">Transmembrane</keyword>
<feature type="transmembrane region" description="Helical" evidence="1">
    <location>
        <begin position="27"/>
        <end position="47"/>
    </location>
</feature>
<gene>
    <name evidence="2" type="ORF">FM110_00130</name>
</gene>
<dbReference type="PANTHER" id="PTHR30354:SF25">
    <property type="entry name" value="INNER MEMBRANE PERMEASE YGBN"/>
    <property type="match status" value="1"/>
</dbReference>
<dbReference type="NCBIfam" id="TIGR00791">
    <property type="entry name" value="gntP"/>
    <property type="match status" value="1"/>
</dbReference>
<evidence type="ECO:0000313" key="3">
    <source>
        <dbReference type="Proteomes" id="UP000195981"/>
    </source>
</evidence>
<sequence length="484" mass="49784">MGRRRIAAAHPHPRRISMEDLVLNWDLGTGGLLLLAVAAVAVLLVLIMALKVHAFLALMITSLGTALAAGIPPDRLVEALGFGFNPTLGNVMLLVALGAMLGRMIEASGGAEVLATRMIAAFGEKRAGIGLSVASLLMGFPIFFDAGLVVMLPMIYAVARRTGASFLSIAFPSAIAFSAMHIFSPPHPGPVAASATVGADVGLTLVTGLVFAVIIWAVVAPLAGRIYGEHIRVPVPTIMGDEREETGFESSPKVSTIVAMLLLPLVLILMNTGLNMLAATKDDPDAFKATPWVAILRALGETPIALLITVLVSMLVLGWGAGKPGTLVEKLADSALGPICSVVLVTGAGGMFGGVLRATGIGDAVAESLADVGLPVIVAAFLIAQIVRLAQGSATVALTTAASLMAGVVSAGDYNAMQVVALVMAMSAGSVGFSHVNDSGFWLVSRFFGLSMKQTLASWTLIQGAMAVLGFLLSLVLWAVASAF</sequence>
<evidence type="ECO:0000256" key="1">
    <source>
        <dbReference type="SAM" id="Phobius"/>
    </source>
</evidence>
<feature type="transmembrane region" description="Helical" evidence="1">
    <location>
        <begin position="195"/>
        <end position="219"/>
    </location>
</feature>
<dbReference type="EMBL" id="FWFG01000001">
    <property type="protein sequence ID" value="SLM87697.1"/>
    <property type="molecule type" value="Genomic_DNA"/>
</dbReference>
<keyword evidence="1" id="KW-0472">Membrane</keyword>
<dbReference type="PANTHER" id="PTHR30354">
    <property type="entry name" value="GNT FAMILY GLUCONATE TRANSPORTER"/>
    <property type="match status" value="1"/>
</dbReference>
<keyword evidence="3" id="KW-1185">Reference proteome</keyword>
<dbReference type="PIRSF" id="PIRSF002746">
    <property type="entry name" value="Gluconate_transporter"/>
    <property type="match status" value="1"/>
</dbReference>
<accession>A0A1X6WSN9</accession>
<dbReference type="Proteomes" id="UP000195981">
    <property type="component" value="Unassembled WGS sequence"/>
</dbReference>
<feature type="transmembrane region" description="Helical" evidence="1">
    <location>
        <begin position="304"/>
        <end position="322"/>
    </location>
</feature>
<organism evidence="2 3">
    <name type="scientific">Brachybacterium nesterenkovii</name>
    <dbReference type="NCBI Taxonomy" id="47847"/>
    <lineage>
        <taxon>Bacteria</taxon>
        <taxon>Bacillati</taxon>
        <taxon>Actinomycetota</taxon>
        <taxon>Actinomycetes</taxon>
        <taxon>Micrococcales</taxon>
        <taxon>Dermabacteraceae</taxon>
        <taxon>Brachybacterium</taxon>
    </lineage>
</organism>
<keyword evidence="1" id="KW-1133">Transmembrane helix</keyword>
<feature type="transmembrane region" description="Helical" evidence="1">
    <location>
        <begin position="164"/>
        <end position="183"/>
    </location>
</feature>
<dbReference type="Pfam" id="PF02447">
    <property type="entry name" value="GntP_permease"/>
    <property type="match status" value="1"/>
</dbReference>
<dbReference type="GO" id="GO:0005886">
    <property type="term" value="C:plasma membrane"/>
    <property type="evidence" value="ECO:0007669"/>
    <property type="project" value="TreeGrafter"/>
</dbReference>
<feature type="transmembrane region" description="Helical" evidence="1">
    <location>
        <begin position="334"/>
        <end position="356"/>
    </location>
</feature>
<feature type="transmembrane region" description="Helical" evidence="1">
    <location>
        <begin position="419"/>
        <end position="436"/>
    </location>
</feature>
<feature type="transmembrane region" description="Helical" evidence="1">
    <location>
        <begin position="257"/>
        <end position="278"/>
    </location>
</feature>